<keyword evidence="1" id="KW-0812">Transmembrane</keyword>
<proteinExistence type="predicted"/>
<keyword evidence="3" id="KW-1185">Reference proteome</keyword>
<evidence type="ECO:0000256" key="1">
    <source>
        <dbReference type="SAM" id="Phobius"/>
    </source>
</evidence>
<evidence type="ECO:0000313" key="2">
    <source>
        <dbReference type="EMBL" id="SEG74212.1"/>
    </source>
</evidence>
<organism evidence="2 3">
    <name type="scientific">Sphingobacterium lactis</name>
    <dbReference type="NCBI Taxonomy" id="797291"/>
    <lineage>
        <taxon>Bacteria</taxon>
        <taxon>Pseudomonadati</taxon>
        <taxon>Bacteroidota</taxon>
        <taxon>Sphingobacteriia</taxon>
        <taxon>Sphingobacteriales</taxon>
        <taxon>Sphingobacteriaceae</taxon>
        <taxon>Sphingobacterium</taxon>
    </lineage>
</organism>
<feature type="transmembrane region" description="Helical" evidence="1">
    <location>
        <begin position="37"/>
        <end position="55"/>
    </location>
</feature>
<dbReference type="EMBL" id="FNUT01000017">
    <property type="protein sequence ID" value="SEG74212.1"/>
    <property type="molecule type" value="Genomic_DNA"/>
</dbReference>
<gene>
    <name evidence="2" type="ORF">SAMN05421877_11723</name>
</gene>
<reference evidence="3" key="1">
    <citation type="submission" date="2016-10" db="EMBL/GenBank/DDBJ databases">
        <authorList>
            <person name="Varghese N."/>
            <person name="Submissions S."/>
        </authorList>
    </citation>
    <scope>NUCLEOTIDE SEQUENCE [LARGE SCALE GENOMIC DNA]</scope>
    <source>
        <strain evidence="3">DSM 22361</strain>
    </source>
</reference>
<name>A0A1H6CMM1_9SPHI</name>
<dbReference type="AlphaFoldDB" id="A0A1H6CMM1"/>
<keyword evidence="1" id="KW-1133">Transmembrane helix</keyword>
<evidence type="ECO:0000313" key="3">
    <source>
        <dbReference type="Proteomes" id="UP000236731"/>
    </source>
</evidence>
<dbReference type="Proteomes" id="UP000236731">
    <property type="component" value="Unassembled WGS sequence"/>
</dbReference>
<accession>A0A1H6CMM1</accession>
<protein>
    <submittedName>
        <fullName evidence="2">Uncharacterized protein</fullName>
    </submittedName>
</protein>
<keyword evidence="1" id="KW-0472">Membrane</keyword>
<sequence length="59" mass="6836">MKNRLLNKVWKIPTVVALLTLVGLTCALVGEELYWDIGSWICLAIPIYIMITKYYHLKI</sequence>